<reference evidence="2 3" key="1">
    <citation type="submission" date="2016-01" db="EMBL/GenBank/DDBJ databases">
        <authorList>
            <person name="Oliw E.H."/>
        </authorList>
    </citation>
    <scope>NUCLEOTIDE SEQUENCE [LARGE SCALE GENOMIC DNA]</scope>
    <source>
        <strain evidence="2">LMG 27134</strain>
    </source>
</reference>
<proteinExistence type="predicted"/>
<name>A0A158GB02_9BURK</name>
<keyword evidence="1" id="KW-0732">Signal</keyword>
<dbReference type="AlphaFoldDB" id="A0A158GB02"/>
<gene>
    <name evidence="2" type="ORF">AWB69_02301</name>
</gene>
<dbReference type="EMBL" id="FCOK02000011">
    <property type="protein sequence ID" value="SAL29202.1"/>
    <property type="molecule type" value="Genomic_DNA"/>
</dbReference>
<protein>
    <submittedName>
        <fullName evidence="2">Uncharacterized protein</fullName>
    </submittedName>
</protein>
<dbReference type="Proteomes" id="UP000054683">
    <property type="component" value="Unassembled WGS sequence"/>
</dbReference>
<feature type="chain" id="PRO_5008501603" evidence="1">
    <location>
        <begin position="24"/>
        <end position="97"/>
    </location>
</feature>
<dbReference type="OrthoDB" id="8927004at2"/>
<sequence length="97" mass="10808">MQGIKRKLISLIFASLVITPAFATSRASYTINVQLRDGKHVECAVNQSLPITPSSRPALTMRERNEAEIDATARLRRIFRDKNQYPSPGTAPHVQCS</sequence>
<evidence type="ECO:0000256" key="1">
    <source>
        <dbReference type="SAM" id="SignalP"/>
    </source>
</evidence>
<evidence type="ECO:0000313" key="3">
    <source>
        <dbReference type="Proteomes" id="UP000054683"/>
    </source>
</evidence>
<evidence type="ECO:0000313" key="2">
    <source>
        <dbReference type="EMBL" id="SAL29202.1"/>
    </source>
</evidence>
<feature type="signal peptide" evidence="1">
    <location>
        <begin position="1"/>
        <end position="23"/>
    </location>
</feature>
<organism evidence="2 3">
    <name type="scientific">Caballeronia udeis</name>
    <dbReference type="NCBI Taxonomy" id="1232866"/>
    <lineage>
        <taxon>Bacteria</taxon>
        <taxon>Pseudomonadati</taxon>
        <taxon>Pseudomonadota</taxon>
        <taxon>Betaproteobacteria</taxon>
        <taxon>Burkholderiales</taxon>
        <taxon>Burkholderiaceae</taxon>
        <taxon>Caballeronia</taxon>
    </lineage>
</organism>
<dbReference type="RefSeq" id="WP_062084966.1">
    <property type="nucleotide sequence ID" value="NZ_FCOK02000011.1"/>
</dbReference>
<accession>A0A158GB02</accession>